<dbReference type="InterPro" id="IPR049513">
    <property type="entry name" value="TetR_C_40"/>
</dbReference>
<dbReference type="SUPFAM" id="SSF46689">
    <property type="entry name" value="Homeodomain-like"/>
    <property type="match status" value="1"/>
</dbReference>
<dbReference type="PANTHER" id="PTHR43479">
    <property type="entry name" value="ACREF/ENVCD OPERON REPRESSOR-RELATED"/>
    <property type="match status" value="1"/>
</dbReference>
<evidence type="ECO:0000313" key="5">
    <source>
        <dbReference type="Proteomes" id="UP000239415"/>
    </source>
</evidence>
<dbReference type="PRINTS" id="PR00455">
    <property type="entry name" value="HTHTETR"/>
</dbReference>
<reference evidence="4 5" key="1">
    <citation type="submission" date="2018-03" db="EMBL/GenBank/DDBJ databases">
        <title>Genomic Encyclopedia of Archaeal and Bacterial Type Strains, Phase II (KMG-II): from individual species to whole genera.</title>
        <authorList>
            <person name="Goeker M."/>
        </authorList>
    </citation>
    <scope>NUCLEOTIDE SEQUENCE [LARGE SCALE GENOMIC DNA]</scope>
    <source>
        <strain evidence="4 5">DSM 43146</strain>
    </source>
</reference>
<dbReference type="InterPro" id="IPR001647">
    <property type="entry name" value="HTH_TetR"/>
</dbReference>
<feature type="DNA-binding region" description="H-T-H motif" evidence="2">
    <location>
        <begin position="46"/>
        <end position="65"/>
    </location>
</feature>
<evidence type="ECO:0000256" key="2">
    <source>
        <dbReference type="PROSITE-ProRule" id="PRU00335"/>
    </source>
</evidence>
<comment type="caution">
    <text evidence="4">The sequence shown here is derived from an EMBL/GenBank/DDBJ whole genome shotgun (WGS) entry which is preliminary data.</text>
</comment>
<organism evidence="4 5">
    <name type="scientific">Actinoplanes italicus</name>
    <dbReference type="NCBI Taxonomy" id="113567"/>
    <lineage>
        <taxon>Bacteria</taxon>
        <taxon>Bacillati</taxon>
        <taxon>Actinomycetota</taxon>
        <taxon>Actinomycetes</taxon>
        <taxon>Micromonosporales</taxon>
        <taxon>Micromonosporaceae</taxon>
        <taxon>Actinoplanes</taxon>
    </lineage>
</organism>
<dbReference type="AlphaFoldDB" id="A0A2T0JWN8"/>
<dbReference type="InterPro" id="IPR050624">
    <property type="entry name" value="HTH-type_Tx_Regulator"/>
</dbReference>
<dbReference type="Gene3D" id="1.10.357.10">
    <property type="entry name" value="Tetracycline Repressor, domain 2"/>
    <property type="match status" value="1"/>
</dbReference>
<proteinExistence type="predicted"/>
<keyword evidence="5" id="KW-1185">Reference proteome</keyword>
<dbReference type="Proteomes" id="UP000239415">
    <property type="component" value="Unassembled WGS sequence"/>
</dbReference>
<dbReference type="GO" id="GO:0003677">
    <property type="term" value="F:DNA binding"/>
    <property type="evidence" value="ECO:0007669"/>
    <property type="project" value="UniProtKB-UniRule"/>
</dbReference>
<dbReference type="Pfam" id="PF00440">
    <property type="entry name" value="TetR_N"/>
    <property type="match status" value="1"/>
</dbReference>
<feature type="domain" description="HTH tetR-type" evidence="3">
    <location>
        <begin position="23"/>
        <end position="83"/>
    </location>
</feature>
<accession>A0A2T0JWN8</accession>
<dbReference type="Pfam" id="PF21306">
    <property type="entry name" value="TetR_C_40"/>
    <property type="match status" value="1"/>
</dbReference>
<gene>
    <name evidence="4" type="ORF">CLV67_12950</name>
</gene>
<sequence length="214" mass="22879">MISSIMRWHKLAAMTGRLERRKAQTRAALIDAARTLLTSRDPAGVSIQEITDAADVGFGSFYNHFPSKQELFDLAVASVADEHRALITAATGGLTDPAEALAVAVRLTARLPRTHPSLARVIDRAGLSYPGAWPIGDLRHAHAVGRLCFDDAEVAFACVNGSLLGVLRLNLAADDPGLVDQAADRLAVSLLRMFGLVEGDARKVVARPLPAGRR</sequence>
<dbReference type="EMBL" id="PVMZ01000029">
    <property type="protein sequence ID" value="PRX12193.1"/>
    <property type="molecule type" value="Genomic_DNA"/>
</dbReference>
<keyword evidence="1 2" id="KW-0238">DNA-binding</keyword>
<protein>
    <submittedName>
        <fullName evidence="4">TetR family transcriptional regulator</fullName>
    </submittedName>
</protein>
<dbReference type="PROSITE" id="PS50977">
    <property type="entry name" value="HTH_TETR_2"/>
    <property type="match status" value="1"/>
</dbReference>
<name>A0A2T0JWN8_9ACTN</name>
<evidence type="ECO:0000259" key="3">
    <source>
        <dbReference type="PROSITE" id="PS50977"/>
    </source>
</evidence>
<dbReference type="InterPro" id="IPR009057">
    <property type="entry name" value="Homeodomain-like_sf"/>
</dbReference>
<evidence type="ECO:0000313" key="4">
    <source>
        <dbReference type="EMBL" id="PRX12193.1"/>
    </source>
</evidence>
<dbReference type="PANTHER" id="PTHR43479:SF11">
    <property type="entry name" value="ACREF_ENVCD OPERON REPRESSOR-RELATED"/>
    <property type="match status" value="1"/>
</dbReference>
<evidence type="ECO:0000256" key="1">
    <source>
        <dbReference type="ARBA" id="ARBA00023125"/>
    </source>
</evidence>